<comment type="catalytic activity">
    <reaction evidence="1 5">
        <text>uridine(55) in tRNA = pseudouridine(55) in tRNA</text>
        <dbReference type="Rhea" id="RHEA:42532"/>
        <dbReference type="Rhea" id="RHEA-COMP:10101"/>
        <dbReference type="Rhea" id="RHEA-COMP:10102"/>
        <dbReference type="ChEBI" id="CHEBI:65314"/>
        <dbReference type="ChEBI" id="CHEBI:65315"/>
        <dbReference type="EC" id="5.4.99.25"/>
    </reaction>
</comment>
<dbReference type="InterPro" id="IPR002501">
    <property type="entry name" value="PsdUridine_synth_N"/>
</dbReference>
<evidence type="ECO:0000256" key="6">
    <source>
        <dbReference type="SAM" id="MobiDB-lite"/>
    </source>
</evidence>
<dbReference type="EMBL" id="CABFPH010000119">
    <property type="protein sequence ID" value="VUD74366.1"/>
    <property type="molecule type" value="Genomic_DNA"/>
</dbReference>
<dbReference type="GO" id="GO:0031119">
    <property type="term" value="P:tRNA pseudouridine synthesis"/>
    <property type="evidence" value="ECO:0007669"/>
    <property type="project" value="UniProtKB-UniRule"/>
</dbReference>
<evidence type="ECO:0000259" key="8">
    <source>
        <dbReference type="Pfam" id="PF16198"/>
    </source>
</evidence>
<reference evidence="9 10" key="1">
    <citation type="submission" date="2019-06" db="EMBL/GenBank/DDBJ databases">
        <authorList>
            <person name="Rodrigo-Torres L."/>
            <person name="Arahal R. D."/>
            <person name="Lucena T."/>
        </authorList>
    </citation>
    <scope>NUCLEOTIDE SEQUENCE [LARGE SCALE GENOMIC DNA]</scope>
    <source>
        <strain evidence="9 10">SB0023/3</strain>
    </source>
</reference>
<dbReference type="GO" id="GO:0160148">
    <property type="term" value="F:tRNA pseudouridine(55) synthase activity"/>
    <property type="evidence" value="ECO:0007669"/>
    <property type="project" value="UniProtKB-EC"/>
</dbReference>
<evidence type="ECO:0000313" key="9">
    <source>
        <dbReference type="EMBL" id="VUD74366.1"/>
    </source>
</evidence>
<dbReference type="PANTHER" id="PTHR13767">
    <property type="entry name" value="TRNA-PSEUDOURIDINE SYNTHASE"/>
    <property type="match status" value="1"/>
</dbReference>
<evidence type="ECO:0000256" key="4">
    <source>
        <dbReference type="ARBA" id="ARBA00023235"/>
    </source>
</evidence>
<feature type="domain" description="tRNA pseudouridylate synthase B C-terminal" evidence="8">
    <location>
        <begin position="239"/>
        <end position="296"/>
    </location>
</feature>
<dbReference type="Pfam" id="PF16198">
    <property type="entry name" value="TruB_C_2"/>
    <property type="match status" value="1"/>
</dbReference>
<dbReference type="GO" id="GO:0003723">
    <property type="term" value="F:RNA binding"/>
    <property type="evidence" value="ECO:0007669"/>
    <property type="project" value="InterPro"/>
</dbReference>
<dbReference type="InterPro" id="IPR020103">
    <property type="entry name" value="PsdUridine_synth_cat_dom_sf"/>
</dbReference>
<evidence type="ECO:0000259" key="7">
    <source>
        <dbReference type="Pfam" id="PF01509"/>
    </source>
</evidence>
<name>A0A509EJ05_9HYPH</name>
<comment type="similarity">
    <text evidence="2 5">Belongs to the pseudouridine synthase TruB family. Type 1 subfamily.</text>
</comment>
<evidence type="ECO:0000256" key="2">
    <source>
        <dbReference type="ARBA" id="ARBA00005642"/>
    </source>
</evidence>
<keyword evidence="3 5" id="KW-0819">tRNA processing</keyword>
<organism evidence="9 10">
    <name type="scientific">Methylobacterium symbioticum</name>
    <dbReference type="NCBI Taxonomy" id="2584084"/>
    <lineage>
        <taxon>Bacteria</taxon>
        <taxon>Pseudomonadati</taxon>
        <taxon>Pseudomonadota</taxon>
        <taxon>Alphaproteobacteria</taxon>
        <taxon>Hyphomicrobiales</taxon>
        <taxon>Methylobacteriaceae</taxon>
        <taxon>Methylobacterium</taxon>
    </lineage>
</organism>
<accession>A0A509EJ05</accession>
<feature type="compositionally biased region" description="Basic and acidic residues" evidence="6">
    <location>
        <begin position="42"/>
        <end position="69"/>
    </location>
</feature>
<dbReference type="CDD" id="cd02573">
    <property type="entry name" value="PseudoU_synth_EcTruB"/>
    <property type="match status" value="1"/>
</dbReference>
<dbReference type="AlphaFoldDB" id="A0A509EJ05"/>
<sequence>MTHFFGPRPGREVVAPLHERTVTVLINDLPPPERPAAAEMPFTRERRPGPERRSQRGAPRPDRPRKRDVSGWVILDKGVGMTSTHAVAVVKRLFNAKKAGHAGTLDPLASGILPIALGEATKTVPFVMDGRKAYRFTVAWGTETDTDDGEGRPVATSEARPTREAVEAALPNFLGAIEQVPPRYSAIKIQGERAYDLARDGEVVELAARPVQIDRLAVVEHEADHTVIEAECGKGTYVRALARDLGRLLGCYGHVSALRRTRVGPFTEADSCAVDTLDAENAEANLSRLHPVETALDGVPSTAVSRDMALRLMRGQSVILRGRDAPVGGKVFATCGGILVAVGDVERGELVPHRVFHLGGAANRPS</sequence>
<dbReference type="InterPro" id="IPR032819">
    <property type="entry name" value="TruB_C"/>
</dbReference>
<feature type="domain" description="Pseudouridine synthase II N-terminal" evidence="7">
    <location>
        <begin position="91"/>
        <end position="238"/>
    </location>
</feature>
<gene>
    <name evidence="5 9" type="primary">truB</name>
    <name evidence="9" type="ORF">MET9862_04995</name>
</gene>
<protein>
    <recommendedName>
        <fullName evidence="5">tRNA pseudouridine synthase B</fullName>
        <ecNumber evidence="5">5.4.99.25</ecNumber>
    </recommendedName>
    <alternativeName>
        <fullName evidence="5">tRNA pseudouridine(55) synthase</fullName>
        <shortName evidence="5">Psi55 synthase</shortName>
    </alternativeName>
    <alternativeName>
        <fullName evidence="5">tRNA pseudouridylate synthase</fullName>
    </alternativeName>
    <alternativeName>
        <fullName evidence="5">tRNA-uridine isomerase</fullName>
    </alternativeName>
</protein>
<dbReference type="SUPFAM" id="SSF55120">
    <property type="entry name" value="Pseudouridine synthase"/>
    <property type="match status" value="1"/>
</dbReference>
<comment type="function">
    <text evidence="5">Responsible for synthesis of pseudouridine from uracil-55 in the psi GC loop of transfer RNAs.</text>
</comment>
<dbReference type="GO" id="GO:1990481">
    <property type="term" value="P:mRNA pseudouridine synthesis"/>
    <property type="evidence" value="ECO:0007669"/>
    <property type="project" value="TreeGrafter"/>
</dbReference>
<dbReference type="Pfam" id="PF01509">
    <property type="entry name" value="TruB_N"/>
    <property type="match status" value="1"/>
</dbReference>
<evidence type="ECO:0000256" key="3">
    <source>
        <dbReference type="ARBA" id="ARBA00022694"/>
    </source>
</evidence>
<keyword evidence="4 5" id="KW-0413">Isomerase</keyword>
<evidence type="ECO:0000256" key="5">
    <source>
        <dbReference type="HAMAP-Rule" id="MF_01080"/>
    </source>
</evidence>
<dbReference type="InterPro" id="IPR014780">
    <property type="entry name" value="tRNA_psdUridine_synth_TruB"/>
</dbReference>
<dbReference type="Proteomes" id="UP000410984">
    <property type="component" value="Unassembled WGS sequence"/>
</dbReference>
<dbReference type="NCBIfam" id="TIGR00431">
    <property type="entry name" value="TruB"/>
    <property type="match status" value="1"/>
</dbReference>
<feature type="region of interest" description="Disordered" evidence="6">
    <location>
        <begin position="25"/>
        <end position="69"/>
    </location>
</feature>
<evidence type="ECO:0000313" key="10">
    <source>
        <dbReference type="Proteomes" id="UP000410984"/>
    </source>
</evidence>
<keyword evidence="10" id="KW-1185">Reference proteome</keyword>
<feature type="active site" description="Nucleophile" evidence="5">
    <location>
        <position position="106"/>
    </location>
</feature>
<evidence type="ECO:0000256" key="1">
    <source>
        <dbReference type="ARBA" id="ARBA00000385"/>
    </source>
</evidence>
<dbReference type="Gene3D" id="3.30.2350.10">
    <property type="entry name" value="Pseudouridine synthase"/>
    <property type="match status" value="1"/>
</dbReference>
<proteinExistence type="inferred from homology"/>
<dbReference type="PANTHER" id="PTHR13767:SF2">
    <property type="entry name" value="PSEUDOURIDYLATE SYNTHASE TRUB1"/>
    <property type="match status" value="1"/>
</dbReference>
<dbReference type="EC" id="5.4.99.25" evidence="5"/>
<dbReference type="HAMAP" id="MF_01080">
    <property type="entry name" value="TruB_bact"/>
    <property type="match status" value="1"/>
</dbReference>